<keyword evidence="2" id="KW-1185">Reference proteome</keyword>
<evidence type="ECO:0000313" key="2">
    <source>
        <dbReference type="Proteomes" id="UP000799537"/>
    </source>
</evidence>
<reference evidence="1" key="1">
    <citation type="journal article" date="2020" name="Stud. Mycol.">
        <title>101 Dothideomycetes genomes: a test case for predicting lifestyles and emergence of pathogens.</title>
        <authorList>
            <person name="Haridas S."/>
            <person name="Albert R."/>
            <person name="Binder M."/>
            <person name="Bloem J."/>
            <person name="Labutti K."/>
            <person name="Salamov A."/>
            <person name="Andreopoulos B."/>
            <person name="Baker S."/>
            <person name="Barry K."/>
            <person name="Bills G."/>
            <person name="Bluhm B."/>
            <person name="Cannon C."/>
            <person name="Castanera R."/>
            <person name="Culley D."/>
            <person name="Daum C."/>
            <person name="Ezra D."/>
            <person name="Gonzalez J."/>
            <person name="Henrissat B."/>
            <person name="Kuo A."/>
            <person name="Liang C."/>
            <person name="Lipzen A."/>
            <person name="Lutzoni F."/>
            <person name="Magnuson J."/>
            <person name="Mondo S."/>
            <person name="Nolan M."/>
            <person name="Ohm R."/>
            <person name="Pangilinan J."/>
            <person name="Park H.-J."/>
            <person name="Ramirez L."/>
            <person name="Alfaro M."/>
            <person name="Sun H."/>
            <person name="Tritt A."/>
            <person name="Yoshinaga Y."/>
            <person name="Zwiers L.-H."/>
            <person name="Turgeon B."/>
            <person name="Goodwin S."/>
            <person name="Spatafora J."/>
            <person name="Crous P."/>
            <person name="Grigoriev I."/>
        </authorList>
    </citation>
    <scope>NUCLEOTIDE SEQUENCE</scope>
    <source>
        <strain evidence="1">ATCC 36951</strain>
    </source>
</reference>
<dbReference type="RefSeq" id="XP_033662458.1">
    <property type="nucleotide sequence ID" value="XM_033814043.1"/>
</dbReference>
<accession>A0A6A6C744</accession>
<proteinExistence type="predicted"/>
<dbReference type="GeneID" id="54567315"/>
<organism evidence="1 2">
    <name type="scientific">Zasmidium cellare ATCC 36951</name>
    <dbReference type="NCBI Taxonomy" id="1080233"/>
    <lineage>
        <taxon>Eukaryota</taxon>
        <taxon>Fungi</taxon>
        <taxon>Dikarya</taxon>
        <taxon>Ascomycota</taxon>
        <taxon>Pezizomycotina</taxon>
        <taxon>Dothideomycetes</taxon>
        <taxon>Dothideomycetidae</taxon>
        <taxon>Mycosphaerellales</taxon>
        <taxon>Mycosphaerellaceae</taxon>
        <taxon>Zasmidium</taxon>
    </lineage>
</organism>
<evidence type="ECO:0000313" key="1">
    <source>
        <dbReference type="EMBL" id="KAF2161569.1"/>
    </source>
</evidence>
<dbReference type="EMBL" id="ML993618">
    <property type="protein sequence ID" value="KAF2161569.1"/>
    <property type="molecule type" value="Genomic_DNA"/>
</dbReference>
<protein>
    <submittedName>
        <fullName evidence="1">Uncharacterized protein</fullName>
    </submittedName>
</protein>
<name>A0A6A6C744_ZASCE</name>
<dbReference type="AlphaFoldDB" id="A0A6A6C744"/>
<gene>
    <name evidence="1" type="ORF">M409DRAFT_58967</name>
</gene>
<dbReference type="Proteomes" id="UP000799537">
    <property type="component" value="Unassembled WGS sequence"/>
</dbReference>
<sequence>MDIYLQAIESLDKGLGFWGWWGVWRLRCGFGGLGRVMRRCCECACERGRRGRRYGKWVTIIRIYPVAAALESPGRLTPLRESLTTTGLTTDPKPPDPKVLRLKDLAIDKIPSSSTILEEDISLNSNRVSLEKSCRTSH</sequence>